<dbReference type="Gene3D" id="3.40.50.300">
    <property type="entry name" value="P-loop containing nucleotide triphosphate hydrolases"/>
    <property type="match status" value="1"/>
</dbReference>
<feature type="domain" description="AAA+ ATPase" evidence="2">
    <location>
        <begin position="194"/>
        <end position="365"/>
    </location>
</feature>
<dbReference type="EMBL" id="BAABGA010000107">
    <property type="protein sequence ID" value="GAA4469579.1"/>
    <property type="molecule type" value="Genomic_DNA"/>
</dbReference>
<proteinExistence type="predicted"/>
<dbReference type="Pfam" id="PF20720">
    <property type="entry name" value="nSTAND3"/>
    <property type="match status" value="1"/>
</dbReference>
<dbReference type="InterPro" id="IPR027417">
    <property type="entry name" value="P-loop_NTPase"/>
</dbReference>
<protein>
    <recommendedName>
        <fullName evidence="2">AAA+ ATPase domain-containing protein</fullName>
    </recommendedName>
</protein>
<accession>A0ABP8NRE4</accession>
<dbReference type="Proteomes" id="UP001500840">
    <property type="component" value="Unassembled WGS sequence"/>
</dbReference>
<evidence type="ECO:0000313" key="4">
    <source>
        <dbReference type="Proteomes" id="UP001500840"/>
    </source>
</evidence>
<comment type="caution">
    <text evidence="3">The sequence shown here is derived from an EMBL/GenBank/DDBJ whole genome shotgun (WGS) entry which is preliminary data.</text>
</comment>
<organism evidence="3 4">
    <name type="scientific">Novipirellula rosea</name>
    <dbReference type="NCBI Taxonomy" id="1031540"/>
    <lineage>
        <taxon>Bacteria</taxon>
        <taxon>Pseudomonadati</taxon>
        <taxon>Planctomycetota</taxon>
        <taxon>Planctomycetia</taxon>
        <taxon>Pirellulales</taxon>
        <taxon>Pirellulaceae</taxon>
        <taxon>Novipirellula</taxon>
    </lineage>
</organism>
<dbReference type="SMART" id="SM00382">
    <property type="entry name" value="AAA"/>
    <property type="match status" value="1"/>
</dbReference>
<dbReference type="InterPro" id="IPR007560">
    <property type="entry name" value="Restrct_endonuc_IV_Mrr"/>
</dbReference>
<gene>
    <name evidence="3" type="ORF">GCM10023156_61840</name>
</gene>
<dbReference type="Pfam" id="PF04471">
    <property type="entry name" value="Mrr_cat"/>
    <property type="match status" value="1"/>
</dbReference>
<dbReference type="InterPro" id="IPR003593">
    <property type="entry name" value="AAA+_ATPase"/>
</dbReference>
<evidence type="ECO:0000256" key="1">
    <source>
        <dbReference type="SAM" id="MobiDB-lite"/>
    </source>
</evidence>
<evidence type="ECO:0000259" key="2">
    <source>
        <dbReference type="SMART" id="SM00382"/>
    </source>
</evidence>
<feature type="compositionally biased region" description="Acidic residues" evidence="1">
    <location>
        <begin position="717"/>
        <end position="728"/>
    </location>
</feature>
<dbReference type="InterPro" id="IPR049050">
    <property type="entry name" value="nSTAND3"/>
</dbReference>
<reference evidence="4" key="1">
    <citation type="journal article" date="2019" name="Int. J. Syst. Evol. Microbiol.">
        <title>The Global Catalogue of Microorganisms (GCM) 10K type strain sequencing project: providing services to taxonomists for standard genome sequencing and annotation.</title>
        <authorList>
            <consortium name="The Broad Institute Genomics Platform"/>
            <consortium name="The Broad Institute Genome Sequencing Center for Infectious Disease"/>
            <person name="Wu L."/>
            <person name="Ma J."/>
        </authorList>
    </citation>
    <scope>NUCLEOTIDE SEQUENCE [LARGE SCALE GENOMIC DNA]</scope>
    <source>
        <strain evidence="4">JCM 17759</strain>
    </source>
</reference>
<keyword evidence="4" id="KW-1185">Reference proteome</keyword>
<dbReference type="SUPFAM" id="SSF52540">
    <property type="entry name" value="P-loop containing nucleoside triphosphate hydrolases"/>
    <property type="match status" value="1"/>
</dbReference>
<feature type="region of interest" description="Disordered" evidence="1">
    <location>
        <begin position="706"/>
        <end position="750"/>
    </location>
</feature>
<sequence>MTNKMAEYDFRTLSPPDFELLVQDLLQVELGIRLEGFKSGPDGGVDLRYSKAFDNDIVVQCKRYIGNQYRTLKLNLEKKELPKVLKLNPKRYVVATSVPLTIGQKDELVSLLRPYCKKRSDILGAEDLNRILRENPKVERSHFKLWLTSTEVLQRLLKHGIFTRSMIELEEIRRRISIFVPTESVKRASKTLDENGVCLLSGIPGVGKTTTAEILVAQLVEQGWECVVVSSDIEEAFEAFREKEKQVFIYDDFLGQTDLNPRLGKNEDQRLLQMMGVCKRKPKLKRLILTTREHVLDQGLREHEKLKRANLNPSQCVVALEDLTESTRAKILCNHLFFFGVNQKTRKKLVESGAARRVIDHANYSPRVTETMCELYVDERITPAAFGRRFIQLLDNPGDIWREPFENQIGGDARVILKLFALHESDQRLSDLSLCFSDYQIAAGCDLGQLDRRFKRAIGELENMFIRLAEQRAFTYVKFHNPAVKDFLKQVLTEEPQFLQAVAQRVSVYSVVLSAYEILIRTASFKPEPSEVRFAIERTLNTPELRFFEVSEGCFPWTVSPPQRLNDWIRVLSTLNASAITDEVMLIVDRCLTEWDNPVKDVSMLANKFYEWATKKKSSVTQPIEPLVDRLLNHCNCLEDLRYVSELTSSADRSKTLHKKVEQKFYDQSIAWVNDEIESSELAEHADDVINEYEITASVLGVDEAPLTEERSRVSEMYEEVEDAEDSAEPLSGLDTEKSEADDILDSLRY</sequence>
<feature type="compositionally biased region" description="Basic and acidic residues" evidence="1">
    <location>
        <begin position="735"/>
        <end position="750"/>
    </location>
</feature>
<name>A0ABP8NRE4_9BACT</name>
<evidence type="ECO:0000313" key="3">
    <source>
        <dbReference type="EMBL" id="GAA4469579.1"/>
    </source>
</evidence>